<sequence length="164" mass="19694">MSKSGRLRQAVKSQDSDDDEDSDGLLVPKQKTEEEQFYIFLHLSLLVKAQEDEDFYAWMKTREGDEIGENDDLKGLKEAWKNPNIDENEKFLRDYLVNKDFIPDVEDQYVFPVLLSNFAREQVFFSMVTLDDLREIEEDEKDLDRQRDFEHKYNFRFEEPDQEF</sequence>
<feature type="region of interest" description="Disordered" evidence="1">
    <location>
        <begin position="1"/>
        <end position="29"/>
    </location>
</feature>
<feature type="non-terminal residue" evidence="2">
    <location>
        <position position="164"/>
    </location>
</feature>
<dbReference type="OrthoDB" id="10252032at2759"/>
<dbReference type="PANTHER" id="PTHR14490:SF5">
    <property type="entry name" value="PROTEIN KRI1 HOMOLOG"/>
    <property type="match status" value="1"/>
</dbReference>
<organism evidence="2 3">
    <name type="scientific">Ancylostoma duodenale</name>
    <dbReference type="NCBI Taxonomy" id="51022"/>
    <lineage>
        <taxon>Eukaryota</taxon>
        <taxon>Metazoa</taxon>
        <taxon>Ecdysozoa</taxon>
        <taxon>Nematoda</taxon>
        <taxon>Chromadorea</taxon>
        <taxon>Rhabditida</taxon>
        <taxon>Rhabditina</taxon>
        <taxon>Rhabditomorpha</taxon>
        <taxon>Strongyloidea</taxon>
        <taxon>Ancylostomatidae</taxon>
        <taxon>Ancylostomatinae</taxon>
        <taxon>Ancylostoma</taxon>
    </lineage>
</organism>
<dbReference type="GO" id="GO:0005730">
    <property type="term" value="C:nucleolus"/>
    <property type="evidence" value="ECO:0007669"/>
    <property type="project" value="TreeGrafter"/>
</dbReference>
<evidence type="ECO:0000313" key="2">
    <source>
        <dbReference type="EMBL" id="KIH48533.1"/>
    </source>
</evidence>
<evidence type="ECO:0000256" key="1">
    <source>
        <dbReference type="SAM" id="MobiDB-lite"/>
    </source>
</evidence>
<evidence type="ECO:0000313" key="3">
    <source>
        <dbReference type="Proteomes" id="UP000054047"/>
    </source>
</evidence>
<dbReference type="EMBL" id="KN758787">
    <property type="protein sequence ID" value="KIH48533.1"/>
    <property type="molecule type" value="Genomic_DNA"/>
</dbReference>
<protein>
    <submittedName>
        <fullName evidence="2">Uncharacterized protein</fullName>
    </submittedName>
</protein>
<dbReference type="InterPro" id="IPR018034">
    <property type="entry name" value="Kri1"/>
</dbReference>
<name>A0A0C2BX33_9BILA</name>
<keyword evidence="3" id="KW-1185">Reference proteome</keyword>
<proteinExistence type="predicted"/>
<reference evidence="2 3" key="1">
    <citation type="submission" date="2013-12" db="EMBL/GenBank/DDBJ databases">
        <title>Draft genome of the parsitic nematode Ancylostoma duodenale.</title>
        <authorList>
            <person name="Mitreva M."/>
        </authorList>
    </citation>
    <scope>NUCLEOTIDE SEQUENCE [LARGE SCALE GENOMIC DNA]</scope>
    <source>
        <strain evidence="2 3">Zhejiang</strain>
    </source>
</reference>
<dbReference type="GO" id="GO:0030686">
    <property type="term" value="C:90S preribosome"/>
    <property type="evidence" value="ECO:0007669"/>
    <property type="project" value="TreeGrafter"/>
</dbReference>
<dbReference type="PANTHER" id="PTHR14490">
    <property type="entry name" value="ZINC FINGER, ZZ TYPE"/>
    <property type="match status" value="1"/>
</dbReference>
<accession>A0A0C2BX33</accession>
<gene>
    <name evidence="2" type="ORF">ANCDUO_21397</name>
</gene>
<dbReference type="AlphaFoldDB" id="A0A0C2BX33"/>
<dbReference type="GO" id="GO:0000447">
    <property type="term" value="P:endonucleolytic cleavage in ITS1 to separate SSU-rRNA from 5.8S rRNA and LSU-rRNA from tricistronic rRNA transcript (SSU-rRNA, 5.8S rRNA, LSU-rRNA)"/>
    <property type="evidence" value="ECO:0007669"/>
    <property type="project" value="TreeGrafter"/>
</dbReference>
<dbReference type="Proteomes" id="UP000054047">
    <property type="component" value="Unassembled WGS sequence"/>
</dbReference>